<keyword evidence="2" id="KW-0472">Membrane</keyword>
<dbReference type="OrthoDB" id="5198230at2"/>
<evidence type="ECO:0000313" key="5">
    <source>
        <dbReference type="Proteomes" id="UP000077868"/>
    </source>
</evidence>
<reference evidence="4 5" key="1">
    <citation type="submission" date="2016-03" db="EMBL/GenBank/DDBJ databases">
        <title>Complete genome sequence of a soil Actinobacterium, Nocardioides dokdonensis FR1436.</title>
        <authorList>
            <person name="Kwon S.-K."/>
            <person name="Kim K."/>
            <person name="Kim J.F."/>
        </authorList>
    </citation>
    <scope>NUCLEOTIDE SEQUENCE [LARGE SCALE GENOMIC DNA]</scope>
    <source>
        <strain evidence="4 5">FR1436</strain>
    </source>
</reference>
<dbReference type="PATRIC" id="fig|1300347.3.peg.1325"/>
<keyword evidence="5" id="KW-1185">Reference proteome</keyword>
<organism evidence="4 5">
    <name type="scientific">Nocardioides dokdonensis FR1436</name>
    <dbReference type="NCBI Taxonomy" id="1300347"/>
    <lineage>
        <taxon>Bacteria</taxon>
        <taxon>Bacillati</taxon>
        <taxon>Actinomycetota</taxon>
        <taxon>Actinomycetes</taxon>
        <taxon>Propionibacteriales</taxon>
        <taxon>Nocardioidaceae</taxon>
        <taxon>Nocardioides</taxon>
    </lineage>
</organism>
<proteinExistence type="predicted"/>
<sequence length="245" mass="25698">MESRRTSGGAARAAVVAVVGCTVLVLLLAVWAASIGPGEVLRGEGPDRVTLPSAPQTTPSVDGMLGPLSEGTRPGPDEQSPLLAVLAGVLMLGAGVALAVVLGLGARHLWRLRPAAAAPSDHVEFDVLEPPSRAVIGEALARDAEERRRALAQGSPRNAIVACWQRFEDRAADLGVHPRASETSTEFARRVLELSGADAATVSALAEGFREARFSRHEIGEDARARAIALWEDLDSVLVGRGERS</sequence>
<evidence type="ECO:0000259" key="3">
    <source>
        <dbReference type="Pfam" id="PF13559"/>
    </source>
</evidence>
<dbReference type="EMBL" id="CP015079">
    <property type="protein sequence ID" value="ANH37764.1"/>
    <property type="molecule type" value="Genomic_DNA"/>
</dbReference>
<accession>A0A1A9GHP1</accession>
<dbReference type="STRING" id="1300347.I601_1325"/>
<gene>
    <name evidence="4" type="ORF">I601_1325</name>
</gene>
<dbReference type="InterPro" id="IPR025403">
    <property type="entry name" value="TgpA-like_C"/>
</dbReference>
<keyword evidence="2" id="KW-1133">Transmembrane helix</keyword>
<dbReference type="AlphaFoldDB" id="A0A1A9GHP1"/>
<feature type="domain" description="Protein-glutamine gamma-glutamyltransferase-like C-terminal" evidence="3">
    <location>
        <begin position="163"/>
        <end position="232"/>
    </location>
</feature>
<dbReference type="Proteomes" id="UP000077868">
    <property type="component" value="Chromosome"/>
</dbReference>
<evidence type="ECO:0000256" key="1">
    <source>
        <dbReference type="SAM" id="MobiDB-lite"/>
    </source>
</evidence>
<name>A0A1A9GHP1_9ACTN</name>
<protein>
    <recommendedName>
        <fullName evidence="3">Protein-glutamine gamma-glutamyltransferase-like C-terminal domain-containing protein</fullName>
    </recommendedName>
</protein>
<dbReference type="RefSeq" id="WP_068107566.1">
    <property type="nucleotide sequence ID" value="NZ_CP015079.1"/>
</dbReference>
<evidence type="ECO:0000313" key="4">
    <source>
        <dbReference type="EMBL" id="ANH37764.1"/>
    </source>
</evidence>
<feature type="region of interest" description="Disordered" evidence="1">
    <location>
        <begin position="42"/>
        <end position="77"/>
    </location>
</feature>
<keyword evidence="2" id="KW-0812">Transmembrane</keyword>
<evidence type="ECO:0000256" key="2">
    <source>
        <dbReference type="SAM" id="Phobius"/>
    </source>
</evidence>
<dbReference type="KEGG" id="ndk:I601_1325"/>
<dbReference type="Pfam" id="PF13559">
    <property type="entry name" value="DUF4129"/>
    <property type="match status" value="1"/>
</dbReference>
<feature type="transmembrane region" description="Helical" evidence="2">
    <location>
        <begin position="82"/>
        <end position="104"/>
    </location>
</feature>